<dbReference type="OrthoDB" id="2013972at2759"/>
<dbReference type="Pfam" id="PF13489">
    <property type="entry name" value="Methyltransf_23"/>
    <property type="match status" value="1"/>
</dbReference>
<keyword evidence="1" id="KW-0808">Transferase</keyword>
<sequence length="355" mass="40242">MNDDSDRDSALGEQHSPTTTSITSSAYAYRYELGRRYHAFEAENYMLPNDDNEAERLDLQHHAFRLTLGGALYLSPIPDDVQSVLDVGCGTGIWAIDFADEHPSASVVGIDLSPIQPNEVPPNCSFVIDDAEKEWLYNDQYDFVHERMLCFGIRDWSRIFQQTFLHLKPGGWIECQEACFPPRCVSNPLLTPEDSPYLDWSNRLIRAASLIGVDLTAPRSFSDHLQNCGFVDIRAHQYKWPIGPWPKDKEARKLGCYVKENMFDFLQAASLALFTKVLKMSRSEIEVLLSEVRKDINGKERFVLSIGVWCARKPLVGEHGNNNHALFSWLPTPGALAVTPEPDDNLSEQQHLDQE</sequence>
<dbReference type="Gene3D" id="3.40.50.150">
    <property type="entry name" value="Vaccinia Virus protein VP39"/>
    <property type="match status" value="1"/>
</dbReference>
<dbReference type="PANTHER" id="PTHR43591:SF24">
    <property type="entry name" value="2-METHOXY-6-POLYPRENYL-1,4-BENZOQUINOL METHYLASE, MITOCHONDRIAL"/>
    <property type="match status" value="1"/>
</dbReference>
<dbReference type="CDD" id="cd02440">
    <property type="entry name" value="AdoMet_MTases"/>
    <property type="match status" value="1"/>
</dbReference>
<dbReference type="Proteomes" id="UP000799437">
    <property type="component" value="Unassembled WGS sequence"/>
</dbReference>
<organism evidence="1 2">
    <name type="scientific">Pseudovirgaria hyperparasitica</name>
    <dbReference type="NCBI Taxonomy" id="470096"/>
    <lineage>
        <taxon>Eukaryota</taxon>
        <taxon>Fungi</taxon>
        <taxon>Dikarya</taxon>
        <taxon>Ascomycota</taxon>
        <taxon>Pezizomycotina</taxon>
        <taxon>Dothideomycetes</taxon>
        <taxon>Dothideomycetes incertae sedis</taxon>
        <taxon>Acrospermales</taxon>
        <taxon>Acrospermaceae</taxon>
        <taxon>Pseudovirgaria</taxon>
    </lineage>
</organism>
<evidence type="ECO:0000313" key="1">
    <source>
        <dbReference type="EMBL" id="KAF2755447.1"/>
    </source>
</evidence>
<keyword evidence="2" id="KW-1185">Reference proteome</keyword>
<dbReference type="GeneID" id="54479994"/>
<reference evidence="1" key="1">
    <citation type="journal article" date="2020" name="Stud. Mycol.">
        <title>101 Dothideomycetes genomes: a test case for predicting lifestyles and emergence of pathogens.</title>
        <authorList>
            <person name="Haridas S."/>
            <person name="Albert R."/>
            <person name="Binder M."/>
            <person name="Bloem J."/>
            <person name="Labutti K."/>
            <person name="Salamov A."/>
            <person name="Andreopoulos B."/>
            <person name="Baker S."/>
            <person name="Barry K."/>
            <person name="Bills G."/>
            <person name="Bluhm B."/>
            <person name="Cannon C."/>
            <person name="Castanera R."/>
            <person name="Culley D."/>
            <person name="Daum C."/>
            <person name="Ezra D."/>
            <person name="Gonzalez J."/>
            <person name="Henrissat B."/>
            <person name="Kuo A."/>
            <person name="Liang C."/>
            <person name="Lipzen A."/>
            <person name="Lutzoni F."/>
            <person name="Magnuson J."/>
            <person name="Mondo S."/>
            <person name="Nolan M."/>
            <person name="Ohm R."/>
            <person name="Pangilinan J."/>
            <person name="Park H.-J."/>
            <person name="Ramirez L."/>
            <person name="Alfaro M."/>
            <person name="Sun H."/>
            <person name="Tritt A."/>
            <person name="Yoshinaga Y."/>
            <person name="Zwiers L.-H."/>
            <person name="Turgeon B."/>
            <person name="Goodwin S."/>
            <person name="Spatafora J."/>
            <person name="Crous P."/>
            <person name="Grigoriev I."/>
        </authorList>
    </citation>
    <scope>NUCLEOTIDE SEQUENCE</scope>
    <source>
        <strain evidence="1">CBS 121739</strain>
    </source>
</reference>
<dbReference type="PANTHER" id="PTHR43591">
    <property type="entry name" value="METHYLTRANSFERASE"/>
    <property type="match status" value="1"/>
</dbReference>
<dbReference type="SUPFAM" id="SSF53335">
    <property type="entry name" value="S-adenosyl-L-methionine-dependent methyltransferases"/>
    <property type="match status" value="1"/>
</dbReference>
<proteinExistence type="predicted"/>
<dbReference type="RefSeq" id="XP_033597898.1">
    <property type="nucleotide sequence ID" value="XM_033738940.1"/>
</dbReference>
<evidence type="ECO:0000313" key="2">
    <source>
        <dbReference type="Proteomes" id="UP000799437"/>
    </source>
</evidence>
<name>A0A6A6W1J9_9PEZI</name>
<protein>
    <submittedName>
        <fullName evidence="1">S-adenosyl-L-methionine-dependent methyltransferase</fullName>
    </submittedName>
</protein>
<dbReference type="EMBL" id="ML996577">
    <property type="protein sequence ID" value="KAF2755447.1"/>
    <property type="molecule type" value="Genomic_DNA"/>
</dbReference>
<gene>
    <name evidence="1" type="ORF">EJ05DRAFT_101732</name>
</gene>
<accession>A0A6A6W1J9</accession>
<dbReference type="AlphaFoldDB" id="A0A6A6W1J9"/>
<dbReference type="InterPro" id="IPR029063">
    <property type="entry name" value="SAM-dependent_MTases_sf"/>
</dbReference>
<dbReference type="GO" id="GO:0008168">
    <property type="term" value="F:methyltransferase activity"/>
    <property type="evidence" value="ECO:0007669"/>
    <property type="project" value="UniProtKB-KW"/>
</dbReference>
<dbReference type="GO" id="GO:0032259">
    <property type="term" value="P:methylation"/>
    <property type="evidence" value="ECO:0007669"/>
    <property type="project" value="UniProtKB-KW"/>
</dbReference>
<keyword evidence="1" id="KW-0489">Methyltransferase</keyword>